<organism evidence="2 5">
    <name type="scientific">Methanohalophilus halophilus</name>
    <dbReference type="NCBI Taxonomy" id="2177"/>
    <lineage>
        <taxon>Archaea</taxon>
        <taxon>Methanobacteriati</taxon>
        <taxon>Methanobacteriota</taxon>
        <taxon>Stenosarchaea group</taxon>
        <taxon>Methanomicrobia</taxon>
        <taxon>Methanosarcinales</taxon>
        <taxon>Methanosarcinaceae</taxon>
        <taxon>Methanohalophilus</taxon>
    </lineage>
</organism>
<dbReference type="GeneID" id="30584078"/>
<dbReference type="OrthoDB" id="124687at2157"/>
<sequence>MPDIKANQFINDKKAVSVIMGTLLLMLVTIVAASGVAMIISSAQKDMAERQTYQSTLDNEHLEIMDINPEGNSTHWNMINLTVLNMDIKDSKIAAIAINDNYAKNYKILNEDGYIKHNAEYSQYPIIYNSTNMLEIPAKKNKKIIIGFEDIVVNTSEKLTTYKWNNLSLNYTLVLQNHPYLAGYPYDCEYELYNTTNNTNIKEAGNYSLNQDGTLTFFGRNYTNSTFNDSAHYNNSTYIGPIYNNSEYRIYYSSTFQTFQNNYFPETKDVLKLKIMSMYTNFFRKNYIPPTPFAKIYFETESKVNQSTGNHYFQDYIVMDASESYDEDGTIVRYNWAMWYENGTTIYDYNLTGKKVRPMNIDPYGNYTIDLEVIDDDKMTGKLSQHSGNITLP</sequence>
<evidence type="ECO:0000313" key="4">
    <source>
        <dbReference type="EMBL" id="SDW38884.1"/>
    </source>
</evidence>
<name>A0A1L3Q4K8_9EURY</name>
<evidence type="ECO:0000313" key="5">
    <source>
        <dbReference type="Proteomes" id="UP000186879"/>
    </source>
</evidence>
<evidence type="ECO:0000313" key="6">
    <source>
        <dbReference type="Proteomes" id="UP000198669"/>
    </source>
</evidence>
<keyword evidence="5" id="KW-1185">Reference proteome</keyword>
<dbReference type="Proteomes" id="UP000186879">
    <property type="component" value="Chromosome"/>
</dbReference>
<keyword evidence="1" id="KW-0812">Transmembrane</keyword>
<gene>
    <name evidence="2" type="ORF">BHR79_09860</name>
    <name evidence="3" type="ORF">EFE40_05400</name>
    <name evidence="4" type="ORF">SAMN04515625_0892</name>
</gene>
<evidence type="ECO:0000313" key="2">
    <source>
        <dbReference type="EMBL" id="APH39753.1"/>
    </source>
</evidence>
<dbReference type="EMBL" id="CP017921">
    <property type="protein sequence ID" value="APH39753.1"/>
    <property type="molecule type" value="Genomic_DNA"/>
</dbReference>
<evidence type="ECO:0000256" key="1">
    <source>
        <dbReference type="SAM" id="Phobius"/>
    </source>
</evidence>
<dbReference type="AlphaFoldDB" id="A0A1L3Q4K8"/>
<dbReference type="Proteomes" id="UP000198669">
    <property type="component" value="Unassembled WGS sequence"/>
</dbReference>
<dbReference type="EMBL" id="RJJG01000004">
    <property type="protein sequence ID" value="RNI08909.1"/>
    <property type="molecule type" value="Genomic_DNA"/>
</dbReference>
<feature type="transmembrane region" description="Helical" evidence="1">
    <location>
        <begin position="15"/>
        <end position="40"/>
    </location>
</feature>
<reference evidence="4 6" key="2">
    <citation type="submission" date="2016-10" db="EMBL/GenBank/DDBJ databases">
        <authorList>
            <person name="de Groot N.N."/>
        </authorList>
    </citation>
    <scope>NUCLEOTIDE SEQUENCE [LARGE SCALE GENOMIC DNA]</scope>
    <source>
        <strain evidence="4 6">Z-7982</strain>
    </source>
</reference>
<dbReference type="Proteomes" id="UP000267921">
    <property type="component" value="Unassembled WGS sequence"/>
</dbReference>
<keyword evidence="1" id="KW-1133">Transmembrane helix</keyword>
<dbReference type="Gene3D" id="2.60.40.10">
    <property type="entry name" value="Immunoglobulins"/>
    <property type="match status" value="1"/>
</dbReference>
<reference evidence="2 5" key="1">
    <citation type="submission" date="2016-10" db="EMBL/GenBank/DDBJ databases">
        <title>Methanohalophilus halophilus.</title>
        <authorList>
            <person name="L'haridon S."/>
        </authorList>
    </citation>
    <scope>NUCLEOTIDE SEQUENCE [LARGE SCALE GENOMIC DNA]</scope>
    <source>
        <strain evidence="2 5">Z-7982</strain>
    </source>
</reference>
<dbReference type="RefSeq" id="WP_072562168.1">
    <property type="nucleotide sequence ID" value="NZ_CP017921.1"/>
</dbReference>
<dbReference type="STRING" id="2177.BHR79_09860"/>
<reference evidence="3 7" key="3">
    <citation type="submission" date="2018-10" db="EMBL/GenBank/DDBJ databases">
        <title>Cultivation of a novel Methanohalophilus strain from Kebrit Deep of the Red Sea and a genomic comparison of members of the genus Methanohalophilus.</title>
        <authorList>
            <person name="Guan Y."/>
            <person name="Ngugi D.K."/>
            <person name="Stingl U."/>
        </authorList>
    </citation>
    <scope>NUCLEOTIDE SEQUENCE [LARGE SCALE GENOMIC DNA]</scope>
    <source>
        <strain evidence="3 7">DSM 3094</strain>
    </source>
</reference>
<accession>A0A1L3Q4K8</accession>
<dbReference type="KEGG" id="mhaz:BHR79_09860"/>
<dbReference type="InterPro" id="IPR013783">
    <property type="entry name" value="Ig-like_fold"/>
</dbReference>
<evidence type="ECO:0000313" key="3">
    <source>
        <dbReference type="EMBL" id="RNI08909.1"/>
    </source>
</evidence>
<proteinExistence type="predicted"/>
<dbReference type="EMBL" id="FNMU01000002">
    <property type="protein sequence ID" value="SDW38884.1"/>
    <property type="molecule type" value="Genomic_DNA"/>
</dbReference>
<evidence type="ECO:0000313" key="7">
    <source>
        <dbReference type="Proteomes" id="UP000267921"/>
    </source>
</evidence>
<keyword evidence="1" id="KW-0472">Membrane</keyword>
<protein>
    <submittedName>
        <fullName evidence="2">Uncharacterized protein</fullName>
    </submittedName>
</protein>